<evidence type="ECO:0000313" key="3">
    <source>
        <dbReference type="Proteomes" id="UP000422989"/>
    </source>
</evidence>
<dbReference type="InterPro" id="IPR050765">
    <property type="entry name" value="Riboflavin_Biosynth_HTPR"/>
</dbReference>
<dbReference type="Pfam" id="PF01872">
    <property type="entry name" value="RibD_C"/>
    <property type="match status" value="1"/>
</dbReference>
<dbReference type="PANTHER" id="PTHR38011:SF11">
    <property type="entry name" value="2,5-DIAMINO-6-RIBOSYLAMINO-4(3H)-PYRIMIDINONE 5'-PHOSPHATE REDUCTASE"/>
    <property type="match status" value="1"/>
</dbReference>
<gene>
    <name evidence="2" type="ORF">D7D94_03655</name>
</gene>
<name>A0A6I6DYX4_9MICO</name>
<dbReference type="PANTHER" id="PTHR38011">
    <property type="entry name" value="DIHYDROFOLATE REDUCTASE FAMILY PROTEIN (AFU_ORTHOLOGUE AFUA_8G06820)"/>
    <property type="match status" value="1"/>
</dbReference>
<dbReference type="GO" id="GO:0009231">
    <property type="term" value="P:riboflavin biosynthetic process"/>
    <property type="evidence" value="ECO:0007669"/>
    <property type="project" value="InterPro"/>
</dbReference>
<dbReference type="Proteomes" id="UP000422989">
    <property type="component" value="Chromosome"/>
</dbReference>
<evidence type="ECO:0000313" key="2">
    <source>
        <dbReference type="EMBL" id="QGU26859.1"/>
    </source>
</evidence>
<dbReference type="OrthoDB" id="7949219at2"/>
<dbReference type="KEGG" id="moj:D7D94_03655"/>
<dbReference type="InterPro" id="IPR002734">
    <property type="entry name" value="RibDG_C"/>
</dbReference>
<dbReference type="AlphaFoldDB" id="A0A6I6DYX4"/>
<keyword evidence="3" id="KW-1185">Reference proteome</keyword>
<dbReference type="GO" id="GO:0008703">
    <property type="term" value="F:5-amino-6-(5-phosphoribosylamino)uracil reductase activity"/>
    <property type="evidence" value="ECO:0007669"/>
    <property type="project" value="InterPro"/>
</dbReference>
<protein>
    <submittedName>
        <fullName evidence="2">Dihydrofolate reductase</fullName>
    </submittedName>
</protein>
<accession>A0A6I6DYX4</accession>
<sequence length="183" mass="20588">MLLYSMGVSVDGYISDRHGVFAWSAPSEDLFRFHLERVRGLGATLLGRRLYEAMRVWETDPAMRDSPDAEDFAAVWTALPKVVFSHTLDRVEGNARLAERPLAEEVADLMRSTSKNVEIGGADLAAQAIERDLIDEYRIFRHPVIVGGGPPLLPSLVQPLRLELIETRGFDSGVIYEHYRRAH</sequence>
<proteinExistence type="predicted"/>
<dbReference type="EMBL" id="CP032550">
    <property type="protein sequence ID" value="QGU26859.1"/>
    <property type="molecule type" value="Genomic_DNA"/>
</dbReference>
<dbReference type="RefSeq" id="WP_156241265.1">
    <property type="nucleotide sequence ID" value="NZ_BAAAZL010000002.1"/>
</dbReference>
<dbReference type="InterPro" id="IPR024072">
    <property type="entry name" value="DHFR-like_dom_sf"/>
</dbReference>
<organism evidence="2 3">
    <name type="scientific">Microbacterium oryzae</name>
    <dbReference type="NCBI Taxonomy" id="743009"/>
    <lineage>
        <taxon>Bacteria</taxon>
        <taxon>Bacillati</taxon>
        <taxon>Actinomycetota</taxon>
        <taxon>Actinomycetes</taxon>
        <taxon>Micrococcales</taxon>
        <taxon>Microbacteriaceae</taxon>
        <taxon>Microbacterium</taxon>
    </lineage>
</organism>
<evidence type="ECO:0000259" key="1">
    <source>
        <dbReference type="Pfam" id="PF01872"/>
    </source>
</evidence>
<reference evidence="2 3" key="1">
    <citation type="submission" date="2018-09" db="EMBL/GenBank/DDBJ databases">
        <title>Whole genome sequencing of Microbacterium oryzae strain MB-10T.</title>
        <authorList>
            <person name="Das S.K."/>
        </authorList>
    </citation>
    <scope>NUCLEOTIDE SEQUENCE [LARGE SCALE GENOMIC DNA]</scope>
    <source>
        <strain evidence="2 3">MB-10</strain>
    </source>
</reference>
<dbReference type="Gene3D" id="3.40.430.10">
    <property type="entry name" value="Dihydrofolate Reductase, subunit A"/>
    <property type="match status" value="1"/>
</dbReference>
<feature type="domain" description="Bacterial bifunctional deaminase-reductase C-terminal" evidence="1">
    <location>
        <begin position="3"/>
        <end position="175"/>
    </location>
</feature>
<dbReference type="SUPFAM" id="SSF53597">
    <property type="entry name" value="Dihydrofolate reductase-like"/>
    <property type="match status" value="1"/>
</dbReference>